<accession>A0A918R710</accession>
<comment type="caution">
    <text evidence="2">The sequence shown here is derived from an EMBL/GenBank/DDBJ whole genome shotgun (WGS) entry which is preliminary data.</text>
</comment>
<name>A0A918R710_9ACTN</name>
<reference evidence="2" key="1">
    <citation type="journal article" date="2014" name="Int. J. Syst. Evol. Microbiol.">
        <title>Complete genome sequence of Corynebacterium casei LMG S-19264T (=DSM 44701T), isolated from a smear-ripened cheese.</title>
        <authorList>
            <consortium name="US DOE Joint Genome Institute (JGI-PGF)"/>
            <person name="Walter F."/>
            <person name="Albersmeier A."/>
            <person name="Kalinowski J."/>
            <person name="Ruckert C."/>
        </authorList>
    </citation>
    <scope>NUCLEOTIDE SEQUENCE</scope>
    <source>
        <strain evidence="2">JCM 5016</strain>
    </source>
</reference>
<gene>
    <name evidence="2" type="ORF">GCM10010389_27470</name>
</gene>
<protein>
    <submittedName>
        <fullName evidence="2">Uncharacterized protein</fullName>
    </submittedName>
</protein>
<dbReference type="AlphaFoldDB" id="A0A918R710"/>
<keyword evidence="3" id="KW-1185">Reference proteome</keyword>
<feature type="region of interest" description="Disordered" evidence="1">
    <location>
        <begin position="1"/>
        <end position="88"/>
    </location>
</feature>
<evidence type="ECO:0000256" key="1">
    <source>
        <dbReference type="SAM" id="MobiDB-lite"/>
    </source>
</evidence>
<evidence type="ECO:0000313" key="2">
    <source>
        <dbReference type="EMBL" id="GGZ87591.1"/>
    </source>
</evidence>
<sequence>MPGDTITMPRTAAYAPSRAVHEPEPKRHEPEPAAHLGSTGTVRAAADEPRAAPKPVPGRLLPRGRPRGHSGLKRPSCTTDTSRRPCRS</sequence>
<dbReference type="EMBL" id="BMWH01000008">
    <property type="protein sequence ID" value="GGZ87591.1"/>
    <property type="molecule type" value="Genomic_DNA"/>
</dbReference>
<feature type="compositionally biased region" description="Basic and acidic residues" evidence="1">
    <location>
        <begin position="19"/>
        <end position="32"/>
    </location>
</feature>
<reference evidence="2" key="2">
    <citation type="submission" date="2020-09" db="EMBL/GenBank/DDBJ databases">
        <authorList>
            <person name="Sun Q."/>
            <person name="Ohkuma M."/>
        </authorList>
    </citation>
    <scope>NUCLEOTIDE SEQUENCE</scope>
    <source>
        <strain evidence="2">JCM 5016</strain>
    </source>
</reference>
<organism evidence="2 3">
    <name type="scientific">Streptomyces echinoruber</name>
    <dbReference type="NCBI Taxonomy" id="68898"/>
    <lineage>
        <taxon>Bacteria</taxon>
        <taxon>Bacillati</taxon>
        <taxon>Actinomycetota</taxon>
        <taxon>Actinomycetes</taxon>
        <taxon>Kitasatosporales</taxon>
        <taxon>Streptomycetaceae</taxon>
        <taxon>Streptomyces</taxon>
    </lineage>
</organism>
<dbReference type="Proteomes" id="UP000623010">
    <property type="component" value="Unassembled WGS sequence"/>
</dbReference>
<evidence type="ECO:0000313" key="3">
    <source>
        <dbReference type="Proteomes" id="UP000623010"/>
    </source>
</evidence>
<proteinExistence type="predicted"/>
<feature type="compositionally biased region" description="Basic residues" evidence="1">
    <location>
        <begin position="62"/>
        <end position="72"/>
    </location>
</feature>